<dbReference type="InterPro" id="IPR024679">
    <property type="entry name" value="Ipi1_N"/>
</dbReference>
<comment type="similarity">
    <text evidence="3">Belongs to the IPI1/TEX10 family.</text>
</comment>
<dbReference type="PANTHER" id="PTHR16056">
    <property type="entry name" value="REGULATOR OF MICROTUBULE DYNAMICS PROTEIN"/>
    <property type="match status" value="1"/>
</dbReference>
<dbReference type="SUPFAM" id="SSF48371">
    <property type="entry name" value="ARM repeat"/>
    <property type="match status" value="1"/>
</dbReference>
<comment type="subcellular location">
    <subcellularLocation>
        <location evidence="1">Nucleus</location>
        <location evidence="1">Nucleolus</location>
    </subcellularLocation>
    <subcellularLocation>
        <location evidence="2">Nucleus</location>
        <location evidence="2">Nucleoplasm</location>
    </subcellularLocation>
</comment>
<evidence type="ECO:0000313" key="9">
    <source>
        <dbReference type="Proteomes" id="UP000036987"/>
    </source>
</evidence>
<evidence type="ECO:0000256" key="2">
    <source>
        <dbReference type="ARBA" id="ARBA00004642"/>
    </source>
</evidence>
<feature type="region of interest" description="Disordered" evidence="5">
    <location>
        <begin position="1"/>
        <end position="38"/>
    </location>
</feature>
<dbReference type="InterPro" id="IPR011989">
    <property type="entry name" value="ARM-like"/>
</dbReference>
<sequence>MGRPKKNASKKKNPGSIDFKKIKRKVGRKLPPPTNSTDTQIRSKAIVLPEQSMLSNRTGMAVSRKGLTLKELLQQTSHHNAKTRKSALLGISDLLKKNPSELKTHRKVIMEKLCQLISDGDKSIRQILFNLLKKSIFPVSKEDASIIPLTMAYVFNAMTHLVLDIRLSAFNFFDLIVAFYPSSFYPYSDQIIDNYMHILQNSQTYIQDRVIFKSIIGGLERCLCLLSREKENTRYKELGLKKALFAYKEEVPRDQRRINSVILKLKKLLPILVICIQEFASSNHITPTIDGISFSCILCILQCIKEAVCFLLTEINQYCSSDLWQFRADSNKSIMCILIKLWQYFPFRSTQQMTEKEDERYYALNTWITEIYMHITNKINLTGAQKENSKERFLKFLEDSLNGQFCSDCHTNHIFQDKYLVSILPLFPGFVLDLECGWKNCLLEAFTSVFQDCKLESKFNLACLSAIEDMIPCNSHDPSSDIISPDYQHYQILWLKKLPSSLLLAGDTNPSFSKKILIVMRKMGQRCFAESSIDIEYNNLQNQFMEFFCTIGDDDSKNYGPFYKLPEDCQAQAMYCLAYFSKLNFDVLRSMLYCCLCEIANL</sequence>
<evidence type="ECO:0000256" key="1">
    <source>
        <dbReference type="ARBA" id="ARBA00004604"/>
    </source>
</evidence>
<evidence type="ECO:0000256" key="4">
    <source>
        <dbReference type="ARBA" id="ARBA00023242"/>
    </source>
</evidence>
<dbReference type="GO" id="GO:0005634">
    <property type="term" value="C:nucleus"/>
    <property type="evidence" value="ECO:0000318"/>
    <property type="project" value="GO_Central"/>
</dbReference>
<gene>
    <name evidence="8" type="ORF">ZOSMA_195G00290</name>
</gene>
<dbReference type="InterPro" id="IPR016024">
    <property type="entry name" value="ARM-type_fold"/>
</dbReference>
<dbReference type="Gene3D" id="1.25.10.10">
    <property type="entry name" value="Leucine-rich Repeat Variant"/>
    <property type="match status" value="1"/>
</dbReference>
<dbReference type="Proteomes" id="UP000036987">
    <property type="component" value="Unassembled WGS sequence"/>
</dbReference>
<feature type="compositionally biased region" description="Basic residues" evidence="5">
    <location>
        <begin position="1"/>
        <end position="13"/>
    </location>
</feature>
<dbReference type="Pfam" id="PF12333">
    <property type="entry name" value="Ipi1_N"/>
    <property type="match status" value="1"/>
</dbReference>
<dbReference type="OrthoDB" id="361362at2759"/>
<keyword evidence="4" id="KW-0539">Nucleus</keyword>
<feature type="domain" description="Pre-rRNA-processing protein Ipi1 N-terminal" evidence="6">
    <location>
        <begin position="147"/>
        <end position="203"/>
    </location>
</feature>
<dbReference type="STRING" id="29655.A0A0K9PNT3"/>
<reference evidence="9" key="1">
    <citation type="journal article" date="2016" name="Nature">
        <title>The genome of the seagrass Zostera marina reveals angiosperm adaptation to the sea.</title>
        <authorList>
            <person name="Olsen J.L."/>
            <person name="Rouze P."/>
            <person name="Verhelst B."/>
            <person name="Lin Y.-C."/>
            <person name="Bayer T."/>
            <person name="Collen J."/>
            <person name="Dattolo E."/>
            <person name="De Paoli E."/>
            <person name="Dittami S."/>
            <person name="Maumus F."/>
            <person name="Michel G."/>
            <person name="Kersting A."/>
            <person name="Lauritano C."/>
            <person name="Lohaus R."/>
            <person name="Toepel M."/>
            <person name="Tonon T."/>
            <person name="Vanneste K."/>
            <person name="Amirebrahimi M."/>
            <person name="Brakel J."/>
            <person name="Bostroem C."/>
            <person name="Chovatia M."/>
            <person name="Grimwood J."/>
            <person name="Jenkins J.W."/>
            <person name="Jueterbock A."/>
            <person name="Mraz A."/>
            <person name="Stam W.T."/>
            <person name="Tice H."/>
            <person name="Bornberg-Bauer E."/>
            <person name="Green P.J."/>
            <person name="Pearson G.A."/>
            <person name="Procaccini G."/>
            <person name="Duarte C.M."/>
            <person name="Schmutz J."/>
            <person name="Reusch T.B.H."/>
            <person name="Van de Peer Y."/>
        </authorList>
    </citation>
    <scope>NUCLEOTIDE SEQUENCE [LARGE SCALE GENOMIC DNA]</scope>
    <source>
        <strain evidence="9">cv. Finnish</strain>
    </source>
</reference>
<comment type="caution">
    <text evidence="8">The sequence shown here is derived from an EMBL/GenBank/DDBJ whole genome shotgun (WGS) entry which is preliminary data.</text>
</comment>
<dbReference type="EMBL" id="LFYR01000714">
    <property type="protein sequence ID" value="KMZ70733.1"/>
    <property type="molecule type" value="Genomic_DNA"/>
</dbReference>
<protein>
    <submittedName>
        <fullName evidence="8">Uncharacterized protein</fullName>
    </submittedName>
</protein>
<evidence type="ECO:0000313" key="8">
    <source>
        <dbReference type="EMBL" id="KMZ70733.1"/>
    </source>
</evidence>
<keyword evidence="9" id="KW-1185">Reference proteome</keyword>
<proteinExistence type="inferred from homology"/>
<dbReference type="Pfam" id="PF25781">
    <property type="entry name" value="TPR_TEX10"/>
    <property type="match status" value="1"/>
</dbReference>
<dbReference type="OMA" id="TQFGSDW"/>
<name>A0A0K9PNT3_ZOSMR</name>
<organism evidence="8 9">
    <name type="scientific">Zostera marina</name>
    <name type="common">Eelgrass</name>
    <dbReference type="NCBI Taxonomy" id="29655"/>
    <lineage>
        <taxon>Eukaryota</taxon>
        <taxon>Viridiplantae</taxon>
        <taxon>Streptophyta</taxon>
        <taxon>Embryophyta</taxon>
        <taxon>Tracheophyta</taxon>
        <taxon>Spermatophyta</taxon>
        <taxon>Magnoliopsida</taxon>
        <taxon>Liliopsida</taxon>
        <taxon>Zosteraceae</taxon>
        <taxon>Zostera</taxon>
    </lineage>
</organism>
<evidence type="ECO:0000256" key="5">
    <source>
        <dbReference type="SAM" id="MobiDB-lite"/>
    </source>
</evidence>
<feature type="domain" description="TEX10-like TPR repeats" evidence="7">
    <location>
        <begin position="493"/>
        <end position="597"/>
    </location>
</feature>
<evidence type="ECO:0000259" key="6">
    <source>
        <dbReference type="Pfam" id="PF12333"/>
    </source>
</evidence>
<evidence type="ECO:0000259" key="7">
    <source>
        <dbReference type="Pfam" id="PF25781"/>
    </source>
</evidence>
<dbReference type="PANTHER" id="PTHR16056:SF2">
    <property type="entry name" value="TESTIS-EXPRESSED PROTEIN 10"/>
    <property type="match status" value="1"/>
</dbReference>
<dbReference type="InterPro" id="IPR057949">
    <property type="entry name" value="TPR_TEX10"/>
</dbReference>
<accession>A0A0K9PNT3</accession>
<dbReference type="AlphaFoldDB" id="A0A0K9PNT3"/>
<evidence type="ECO:0000256" key="3">
    <source>
        <dbReference type="ARBA" id="ARBA00006427"/>
    </source>
</evidence>